<comment type="similarity">
    <text evidence="2">Belongs to the class-I pyridoxal-phosphate-dependent aminotransferase family.</text>
</comment>
<evidence type="ECO:0000256" key="2">
    <source>
        <dbReference type="ARBA" id="ARBA00007441"/>
    </source>
</evidence>
<dbReference type="Gene3D" id="3.90.1150.10">
    <property type="entry name" value="Aspartate Aminotransferase, domain 1"/>
    <property type="match status" value="1"/>
</dbReference>
<evidence type="ECO:0000256" key="1">
    <source>
        <dbReference type="ARBA" id="ARBA00001933"/>
    </source>
</evidence>
<dbReference type="GO" id="GO:0030170">
    <property type="term" value="F:pyridoxal phosphate binding"/>
    <property type="evidence" value="ECO:0007669"/>
    <property type="project" value="InterPro"/>
</dbReference>
<dbReference type="PANTHER" id="PTHR11879:SF55">
    <property type="entry name" value="GLUTAMATE OXALOACETATE TRANSAMINASE 1, ISOFORM B"/>
    <property type="match status" value="1"/>
</dbReference>
<dbReference type="Proteomes" id="UP000800035">
    <property type="component" value="Unassembled WGS sequence"/>
</dbReference>
<comment type="miscellaneous">
    <text evidence="7">In eukaryotes there are cytoplasmic, mitochondrial and chloroplastic isozymes.</text>
</comment>
<dbReference type="CDD" id="cd00609">
    <property type="entry name" value="AAT_like"/>
    <property type="match status" value="1"/>
</dbReference>
<keyword evidence="4 7" id="KW-0032">Aminotransferase</keyword>
<keyword evidence="10" id="KW-1185">Reference proteome</keyword>
<organism evidence="9 10">
    <name type="scientific">Byssothecium circinans</name>
    <dbReference type="NCBI Taxonomy" id="147558"/>
    <lineage>
        <taxon>Eukaryota</taxon>
        <taxon>Fungi</taxon>
        <taxon>Dikarya</taxon>
        <taxon>Ascomycota</taxon>
        <taxon>Pezizomycotina</taxon>
        <taxon>Dothideomycetes</taxon>
        <taxon>Pleosporomycetidae</taxon>
        <taxon>Pleosporales</taxon>
        <taxon>Massarineae</taxon>
        <taxon>Massarinaceae</taxon>
        <taxon>Byssothecium</taxon>
    </lineage>
</organism>
<dbReference type="InterPro" id="IPR000796">
    <property type="entry name" value="Asp_trans"/>
</dbReference>
<keyword evidence="5 7" id="KW-0808">Transferase</keyword>
<evidence type="ECO:0000256" key="5">
    <source>
        <dbReference type="ARBA" id="ARBA00022679"/>
    </source>
</evidence>
<protein>
    <recommendedName>
        <fullName evidence="7">Aspartate aminotransferase</fullName>
        <ecNumber evidence="7">2.6.1.1</ecNumber>
    </recommendedName>
</protein>
<dbReference type="EC" id="2.6.1.1" evidence="7"/>
<dbReference type="InterPro" id="IPR015424">
    <property type="entry name" value="PyrdxlP-dep_Trfase"/>
</dbReference>
<evidence type="ECO:0000256" key="3">
    <source>
        <dbReference type="ARBA" id="ARBA00011738"/>
    </source>
</evidence>
<gene>
    <name evidence="9" type="ORF">CC80DRAFT_496227</name>
</gene>
<dbReference type="Pfam" id="PF00155">
    <property type="entry name" value="Aminotran_1_2"/>
    <property type="match status" value="1"/>
</dbReference>
<dbReference type="SUPFAM" id="SSF53383">
    <property type="entry name" value="PLP-dependent transferases"/>
    <property type="match status" value="1"/>
</dbReference>
<dbReference type="PROSITE" id="PS00105">
    <property type="entry name" value="AA_TRANSFER_CLASS_1"/>
    <property type="match status" value="1"/>
</dbReference>
<reference evidence="9" key="1">
    <citation type="journal article" date="2020" name="Stud. Mycol.">
        <title>101 Dothideomycetes genomes: a test case for predicting lifestyles and emergence of pathogens.</title>
        <authorList>
            <person name="Haridas S."/>
            <person name="Albert R."/>
            <person name="Binder M."/>
            <person name="Bloem J."/>
            <person name="Labutti K."/>
            <person name="Salamov A."/>
            <person name="Andreopoulos B."/>
            <person name="Baker S."/>
            <person name="Barry K."/>
            <person name="Bills G."/>
            <person name="Bluhm B."/>
            <person name="Cannon C."/>
            <person name="Castanera R."/>
            <person name="Culley D."/>
            <person name="Daum C."/>
            <person name="Ezra D."/>
            <person name="Gonzalez J."/>
            <person name="Henrissat B."/>
            <person name="Kuo A."/>
            <person name="Liang C."/>
            <person name="Lipzen A."/>
            <person name="Lutzoni F."/>
            <person name="Magnuson J."/>
            <person name="Mondo S."/>
            <person name="Nolan M."/>
            <person name="Ohm R."/>
            <person name="Pangilinan J."/>
            <person name="Park H.-J."/>
            <person name="Ramirez L."/>
            <person name="Alfaro M."/>
            <person name="Sun H."/>
            <person name="Tritt A."/>
            <person name="Yoshinaga Y."/>
            <person name="Zwiers L.-H."/>
            <person name="Turgeon B."/>
            <person name="Goodwin S."/>
            <person name="Spatafora J."/>
            <person name="Crous P."/>
            <person name="Grigoriev I."/>
        </authorList>
    </citation>
    <scope>NUCLEOTIDE SEQUENCE</scope>
    <source>
        <strain evidence="9">CBS 675.92</strain>
    </source>
</reference>
<dbReference type="NCBIfam" id="NF006719">
    <property type="entry name" value="PRK09257.1"/>
    <property type="match status" value="1"/>
</dbReference>
<name>A0A6A5TFQ9_9PLEO</name>
<dbReference type="PANTHER" id="PTHR11879">
    <property type="entry name" value="ASPARTATE AMINOTRANSFERASE"/>
    <property type="match status" value="1"/>
</dbReference>
<evidence type="ECO:0000259" key="8">
    <source>
        <dbReference type="Pfam" id="PF00155"/>
    </source>
</evidence>
<dbReference type="AlphaFoldDB" id="A0A6A5TFQ9"/>
<feature type="domain" description="Aminotransferase class I/classII large" evidence="8">
    <location>
        <begin position="27"/>
        <end position="394"/>
    </location>
</feature>
<evidence type="ECO:0000313" key="9">
    <source>
        <dbReference type="EMBL" id="KAF1951188.1"/>
    </source>
</evidence>
<sequence>MFRKIPEAPADPVFILKKRVDADTSAEKVDLGVGVYRNEQGRYNELDVVKAAKGILTSKDLGHDYELTTGNAAFVADAAKVLFGEGSRALGGNKVTSVQAISGTGALHLAALFLSRNPETKSKKIYIGTPAWGNYEPLFALAGFSLEKYNHYDAATGTVDFDSLIGAVNSAENGSIFVLQACCHNPSGADLTASQWEKLADTMAARKHLPLFDTAYQGLGGGLDEDAHGVRHFVEKGFELLAAQSFSKNFALYGERVGVLHVVSENEEVKGRVYEDLRCLVRWEWSSSPAYGARLVDIVLSDGELTKKWNAELSTMRSRLVDLRKALHAALEKRQTPGNWASILSSTGLFCFLPLNPQQCEELARKHHIYMLKSGRINVSGLNRGNVERVAVAIDEVVGASQ</sequence>
<dbReference type="OrthoDB" id="6752799at2759"/>
<dbReference type="PRINTS" id="PR00799">
    <property type="entry name" value="TRANSAMINASE"/>
</dbReference>
<evidence type="ECO:0000313" key="10">
    <source>
        <dbReference type="Proteomes" id="UP000800035"/>
    </source>
</evidence>
<evidence type="ECO:0000256" key="4">
    <source>
        <dbReference type="ARBA" id="ARBA00022576"/>
    </source>
</evidence>
<dbReference type="GO" id="GO:0006520">
    <property type="term" value="P:amino acid metabolic process"/>
    <property type="evidence" value="ECO:0007669"/>
    <property type="project" value="InterPro"/>
</dbReference>
<evidence type="ECO:0000256" key="6">
    <source>
        <dbReference type="ARBA" id="ARBA00022898"/>
    </source>
</evidence>
<accession>A0A6A5TFQ9</accession>
<comment type="cofactor">
    <cofactor evidence="1">
        <name>pyridoxal 5'-phosphate</name>
        <dbReference type="ChEBI" id="CHEBI:597326"/>
    </cofactor>
</comment>
<dbReference type="EMBL" id="ML977019">
    <property type="protein sequence ID" value="KAF1951188.1"/>
    <property type="molecule type" value="Genomic_DNA"/>
</dbReference>
<dbReference type="InterPro" id="IPR004838">
    <property type="entry name" value="NHTrfase_class1_PyrdxlP-BS"/>
</dbReference>
<dbReference type="Gene3D" id="3.40.640.10">
    <property type="entry name" value="Type I PLP-dependent aspartate aminotransferase-like (Major domain)"/>
    <property type="match status" value="1"/>
</dbReference>
<dbReference type="GO" id="GO:0004069">
    <property type="term" value="F:L-aspartate:2-oxoglutarate aminotransferase activity"/>
    <property type="evidence" value="ECO:0007669"/>
    <property type="project" value="UniProtKB-EC"/>
</dbReference>
<dbReference type="InterPro" id="IPR015422">
    <property type="entry name" value="PyrdxlP-dep_Trfase_small"/>
</dbReference>
<dbReference type="InterPro" id="IPR004839">
    <property type="entry name" value="Aminotransferase_I/II_large"/>
</dbReference>
<evidence type="ECO:0000256" key="7">
    <source>
        <dbReference type="RuleBase" id="RU000480"/>
    </source>
</evidence>
<comment type="subunit">
    <text evidence="3 7">Homodimer.</text>
</comment>
<proteinExistence type="inferred from homology"/>
<keyword evidence="6" id="KW-0663">Pyridoxal phosphate</keyword>
<comment type="catalytic activity">
    <reaction evidence="7">
        <text>L-aspartate + 2-oxoglutarate = oxaloacetate + L-glutamate</text>
        <dbReference type="Rhea" id="RHEA:21824"/>
        <dbReference type="ChEBI" id="CHEBI:16452"/>
        <dbReference type="ChEBI" id="CHEBI:16810"/>
        <dbReference type="ChEBI" id="CHEBI:29985"/>
        <dbReference type="ChEBI" id="CHEBI:29991"/>
        <dbReference type="EC" id="2.6.1.1"/>
    </reaction>
</comment>
<dbReference type="InterPro" id="IPR015421">
    <property type="entry name" value="PyrdxlP-dep_Trfase_major"/>
</dbReference>